<organism evidence="3 4">
    <name type="scientific">Seminavis robusta</name>
    <dbReference type="NCBI Taxonomy" id="568900"/>
    <lineage>
        <taxon>Eukaryota</taxon>
        <taxon>Sar</taxon>
        <taxon>Stramenopiles</taxon>
        <taxon>Ochrophyta</taxon>
        <taxon>Bacillariophyta</taxon>
        <taxon>Bacillariophyceae</taxon>
        <taxon>Bacillariophycidae</taxon>
        <taxon>Naviculales</taxon>
        <taxon>Naviculaceae</taxon>
        <taxon>Seminavis</taxon>
    </lineage>
</organism>
<evidence type="ECO:0000259" key="2">
    <source>
        <dbReference type="PROSITE" id="PS50234"/>
    </source>
</evidence>
<dbReference type="GO" id="GO:0005891">
    <property type="term" value="C:voltage-gated calcium channel complex"/>
    <property type="evidence" value="ECO:0007669"/>
    <property type="project" value="TreeGrafter"/>
</dbReference>
<name>A0A9N8ER13_9STRA</name>
<dbReference type="InterPro" id="IPR036465">
    <property type="entry name" value="vWFA_dom_sf"/>
</dbReference>
<dbReference type="PANTHER" id="PTHR10166:SF37">
    <property type="entry name" value="STOLID, ISOFORM H"/>
    <property type="match status" value="1"/>
</dbReference>
<feature type="chain" id="PRO_5040203236" evidence="1">
    <location>
        <begin position="21"/>
        <end position="533"/>
    </location>
</feature>
<accession>A0A9N8ER13</accession>
<proteinExistence type="predicted"/>
<dbReference type="SUPFAM" id="SSF53300">
    <property type="entry name" value="vWA-like"/>
    <property type="match status" value="1"/>
</dbReference>
<dbReference type="InterPro" id="IPR051173">
    <property type="entry name" value="Ca_channel_alpha-2/delta"/>
</dbReference>
<evidence type="ECO:0000256" key="1">
    <source>
        <dbReference type="SAM" id="SignalP"/>
    </source>
</evidence>
<dbReference type="AlphaFoldDB" id="A0A9N8ER13"/>
<protein>
    <submittedName>
        <fullName evidence="3">Calcium channel, voltage-dependent, alpha 2 delta subunit</fullName>
    </submittedName>
</protein>
<evidence type="ECO:0000313" key="3">
    <source>
        <dbReference type="EMBL" id="CAB9525696.1"/>
    </source>
</evidence>
<feature type="domain" description="VWFA" evidence="2">
    <location>
        <begin position="218"/>
        <end position="422"/>
    </location>
</feature>
<dbReference type="Gene3D" id="3.30.450.20">
    <property type="entry name" value="PAS domain"/>
    <property type="match status" value="1"/>
</dbReference>
<gene>
    <name evidence="3" type="ORF">SEMRO_1713_G292980.1</name>
</gene>
<feature type="signal peptide" evidence="1">
    <location>
        <begin position="1"/>
        <end position="20"/>
    </location>
</feature>
<dbReference type="Proteomes" id="UP001153069">
    <property type="component" value="Unassembled WGS sequence"/>
</dbReference>
<keyword evidence="1" id="KW-0732">Signal</keyword>
<dbReference type="SMART" id="SM00327">
    <property type="entry name" value="VWA"/>
    <property type="match status" value="1"/>
</dbReference>
<dbReference type="PROSITE" id="PS50234">
    <property type="entry name" value="VWFA"/>
    <property type="match status" value="1"/>
</dbReference>
<dbReference type="OrthoDB" id="10054666at2759"/>
<dbReference type="Gene3D" id="3.40.50.410">
    <property type="entry name" value="von Willebrand factor, type A domain"/>
    <property type="match status" value="1"/>
</dbReference>
<evidence type="ECO:0000313" key="4">
    <source>
        <dbReference type="Proteomes" id="UP001153069"/>
    </source>
</evidence>
<dbReference type="Pfam" id="PF00092">
    <property type="entry name" value="VWA"/>
    <property type="match status" value="1"/>
</dbReference>
<dbReference type="PANTHER" id="PTHR10166">
    <property type="entry name" value="VOLTAGE-DEPENDENT CALCIUM CHANNEL SUBUNIT ALPHA-2/DELTA-RELATED"/>
    <property type="match status" value="1"/>
</dbReference>
<reference evidence="3" key="1">
    <citation type="submission" date="2020-06" db="EMBL/GenBank/DDBJ databases">
        <authorList>
            <consortium name="Plant Systems Biology data submission"/>
        </authorList>
    </citation>
    <scope>NUCLEOTIDE SEQUENCE</scope>
    <source>
        <strain evidence="3">D6</strain>
    </source>
</reference>
<dbReference type="EMBL" id="CAICTM010001711">
    <property type="protein sequence ID" value="CAB9525696.1"/>
    <property type="molecule type" value="Genomic_DNA"/>
</dbReference>
<comment type="caution">
    <text evidence="3">The sequence shown here is derived from an EMBL/GenBank/DDBJ whole genome shotgun (WGS) entry which is preliminary data.</text>
</comment>
<keyword evidence="4" id="KW-1185">Reference proteome</keyword>
<dbReference type="GO" id="GO:0005245">
    <property type="term" value="F:voltage-gated calcium channel activity"/>
    <property type="evidence" value="ECO:0007669"/>
    <property type="project" value="TreeGrafter"/>
</dbReference>
<dbReference type="InterPro" id="IPR002035">
    <property type="entry name" value="VWF_A"/>
</dbReference>
<sequence>MSITFVFVIFLSLIASGITGIQTPDRSLREVKERFEADVLDLRFEAQRVYASYKCDPAKLLQSCQQSNYDACRSSFPNPRCDSEHKHGDNVCGRFENGTTAADKNNASCHGMVADPTVTSIYVPSFSPTNFYDNGTTMDPLLVEDICISHRLEEYFVEKAADSASSPRSMFFAGAATGLLRIYPARTLPFCDDSSSAWDPRQEPWYQLATRAPASGKTVVILLDTSRSMNQRLEHLRGPVRHVIDTLNDGVDRLAIVPFSTAAYEITVEEAVLVPITRTTKRHLLQLVDQLLTMEAGGSTNMMAAFEKTFEILEYGMVHNMAEESCFTVILFFTDGSMTDPPGKTEQDVIDFINHGLSRAENMLQQPVFTLIYSVVDGVTGDDDDRTVSFPKTLACSSARASWASLNTHTRVHESLAGYDALVEWGLQPRSSSNFTAWAEPYLFAASAAAVGISITAPVFGPDNQLIGVVGIEVSLDDLRAASKEEGNMTLRCFSRLSRHRYSPTMPFYAGQLGSLCTYVSITRGSRNFLWLQ</sequence>